<evidence type="ECO:0000313" key="2">
    <source>
        <dbReference type="Proteomes" id="UP000323824"/>
    </source>
</evidence>
<dbReference type="KEGG" id="sper:EW093_00820"/>
<name>A0A5C1Q8U8_9SPIO</name>
<protein>
    <submittedName>
        <fullName evidence="1">Uncharacterized protein</fullName>
    </submittedName>
</protein>
<keyword evidence="2" id="KW-1185">Reference proteome</keyword>
<dbReference type="RefSeq" id="WP_149566566.1">
    <property type="nucleotide sequence ID" value="NZ_CP035807.1"/>
</dbReference>
<reference evidence="1 2" key="1">
    <citation type="submission" date="2019-02" db="EMBL/GenBank/DDBJ databases">
        <authorList>
            <person name="Fomenkov A."/>
            <person name="Dubinina G."/>
            <person name="Grabovich M."/>
            <person name="Vincze T."/>
            <person name="Roberts R.J."/>
        </authorList>
    </citation>
    <scope>NUCLEOTIDE SEQUENCE [LARGE SCALE GENOMIC DNA]</scope>
    <source>
        <strain evidence="1 2">P</strain>
    </source>
</reference>
<proteinExistence type="predicted"/>
<dbReference type="AlphaFoldDB" id="A0A5C1Q8U8"/>
<dbReference type="EMBL" id="CP035807">
    <property type="protein sequence ID" value="QEN03306.1"/>
    <property type="molecule type" value="Genomic_DNA"/>
</dbReference>
<sequence>MNILYESPSPKTWLNQFLEKRQLQKPDGKLLFRYQVTKEEYNRIPQILNEHLPSKNEEYFFRSWAALFCLFVSEYYRRDYDKSWSWSTIENVIRCNLKQNDRAKAVEIGLNEYWKRPIRTRGLNGKDRDLLGSLFLEGGLPWTLVQNPHTGFGRIVNRGIKEFHKTLNGNTDITQIIDGYSHYLPNAHQDKDTLNLLAGIVDSLMMIVRSSKLKDHENIIEYLDRYSPDWRSSFPLPIDEENATKLVSEWLLDAKKEHREKLIAEQNLFESSHYQVGKLSLWNIESQIVFPKSYKFDIDFSLLSTLRFEIYLYEGSTPRECLGTTYCEKLELSVQFKFPKNIVTIRRKKIDEELSIKLMTNGVLIKSITIEDSILDTSGPLIFENINNPDDIKIKLLSNASYNSPDDKLVIWQPRGWNVESINAKRVGIGNKFSIWVGIENNAIVKLKDDILNIKLNCNNNPLKLSLAGNCSILDTIPKITYHGLPRLINDQDNVSSYNDLKVYIDGCENKFWDGSISGKFSYVIKDNNGSTLLRKFIGVLPKDFKMKIVPDFRNINAILEVWGINDDELFILGDNISSIEIDSEISKKFILRQLDSERTPLFEIKLKSINCNNPIYIKCSYPVLGASVFDENGVRIKSNNIALNELLGKYLYLNSTTDSIETFDLELELISKKHKFNPRINTSYKVSNETVKVSLFSLKSEFLQILSTTDDQDAYIKLLVHIKSKKILELNIRRYKGYVQLYNDNFEIIDLDNKYSLAKFKPIAIQLSDPKINDNILPEILSEDVATGYYSLRPIMSKEGPWLIIPADSDSPQFRPKLFLPENNYVLSSNAETLERAAKVYHPIDNPYVIDKVINSMANNYNHKSWNYIYYLKENFQYIHLNAFESWLSLSRNIDALVTFFYRIDCNLDFCNKLRDELSVVWESIPLNKWIDGYHNFISWQVRNGDFSEELIKRLGLNKIEVLKKVISGIQFIEDFIIHKINEPLKFSVCKSLEIMYQNLRRDHMEDRWPVGLNDELLFWANKNLDIVEINTSKTHFSNSVTYLPMFMARVTMGDAKLEDLGVTLNKLKFYIYKISDFDNSWYSSVYSMMLSVLVNSKYSINGENSGIL</sequence>
<reference evidence="1 2" key="2">
    <citation type="submission" date="2019-09" db="EMBL/GenBank/DDBJ databases">
        <title>Complete Genome Sequence and Methylome Analysis of free living Spirochaetas.</title>
        <authorList>
            <person name="Leshcheva N."/>
            <person name="Mikheeva N."/>
        </authorList>
    </citation>
    <scope>NUCLEOTIDE SEQUENCE [LARGE SCALE GENOMIC DNA]</scope>
    <source>
        <strain evidence="1 2">P</strain>
    </source>
</reference>
<dbReference type="Proteomes" id="UP000323824">
    <property type="component" value="Chromosome"/>
</dbReference>
<accession>A0A5C1Q8U8</accession>
<dbReference type="NCBIfam" id="NF038336">
    <property type="entry name" value="YjiT_fam"/>
    <property type="match status" value="1"/>
</dbReference>
<gene>
    <name evidence="1" type="ORF">EW093_00820</name>
</gene>
<dbReference type="OrthoDB" id="5494042at2"/>
<evidence type="ECO:0000313" key="1">
    <source>
        <dbReference type="EMBL" id="QEN03306.1"/>
    </source>
</evidence>
<dbReference type="InterPro" id="IPR047879">
    <property type="entry name" value="YjiT"/>
</dbReference>
<organism evidence="1 2">
    <name type="scientific">Thiospirochaeta perfilievii</name>
    <dbReference type="NCBI Taxonomy" id="252967"/>
    <lineage>
        <taxon>Bacteria</taxon>
        <taxon>Pseudomonadati</taxon>
        <taxon>Spirochaetota</taxon>
        <taxon>Spirochaetia</taxon>
        <taxon>Spirochaetales</taxon>
        <taxon>Spirochaetaceae</taxon>
        <taxon>Thiospirochaeta</taxon>
    </lineage>
</organism>